<keyword evidence="3" id="KW-0808">Transferase</keyword>
<dbReference type="PANTHER" id="PTHR31435">
    <property type="entry name" value="PROTEIN NATD1"/>
    <property type="match status" value="1"/>
</dbReference>
<dbReference type="PaxDb" id="546414-Deide_10333"/>
<dbReference type="Gene3D" id="3.40.630.30">
    <property type="match status" value="1"/>
</dbReference>
<proteinExistence type="predicted"/>
<dbReference type="Proteomes" id="UP000002208">
    <property type="component" value="Chromosome"/>
</dbReference>
<dbReference type="EMBL" id="CP001114">
    <property type="protein sequence ID" value="ACO45921.2"/>
    <property type="molecule type" value="Genomic_DNA"/>
</dbReference>
<feature type="domain" description="N-acetyltransferase" evidence="2">
    <location>
        <begin position="8"/>
        <end position="94"/>
    </location>
</feature>
<accession>C1CUQ4</accession>
<keyword evidence="4" id="KW-1185">Reference proteome</keyword>
<dbReference type="GO" id="GO:0016747">
    <property type="term" value="F:acyltransferase activity, transferring groups other than amino-acyl groups"/>
    <property type="evidence" value="ECO:0007669"/>
    <property type="project" value="InterPro"/>
</dbReference>
<dbReference type="CDD" id="cd04301">
    <property type="entry name" value="NAT_SF"/>
    <property type="match status" value="1"/>
</dbReference>
<evidence type="ECO:0000313" key="4">
    <source>
        <dbReference type="Proteomes" id="UP000002208"/>
    </source>
</evidence>
<dbReference type="InterPro" id="IPR000182">
    <property type="entry name" value="GNAT_dom"/>
</dbReference>
<name>C1CUQ4_DEIDV</name>
<dbReference type="RefSeq" id="WP_041227134.1">
    <property type="nucleotide sequence ID" value="NC_012526.1"/>
</dbReference>
<dbReference type="eggNOG" id="COG2388">
    <property type="taxonomic scope" value="Bacteria"/>
</dbReference>
<protein>
    <submittedName>
        <fullName evidence="3">Putative acetyltransferase</fullName>
    </submittedName>
</protein>
<dbReference type="PANTHER" id="PTHR31435:SF10">
    <property type="entry name" value="BSR4717 PROTEIN"/>
    <property type="match status" value="1"/>
</dbReference>
<feature type="domain" description="N-acetyltransferase" evidence="1">
    <location>
        <begin position="1"/>
        <end position="103"/>
    </location>
</feature>
<evidence type="ECO:0000259" key="1">
    <source>
        <dbReference type="PROSITE" id="PS51186"/>
    </source>
</evidence>
<reference evidence="3 4" key="1">
    <citation type="journal article" date="2009" name="PLoS Genet.">
        <title>Alliance of proteomics and genomics to unravel the specificities of Sahara bacterium Deinococcus deserti.</title>
        <authorList>
            <person name="de Groot A."/>
            <person name="Dulermo R."/>
            <person name="Ortet P."/>
            <person name="Blanchard L."/>
            <person name="Guerin P."/>
            <person name="Fernandez B."/>
            <person name="Vacherie B."/>
            <person name="Dossat C."/>
            <person name="Jolivet E."/>
            <person name="Siguier P."/>
            <person name="Chandler M."/>
            <person name="Barakat M."/>
            <person name="Dedieu A."/>
            <person name="Barbe V."/>
            <person name="Heulin T."/>
            <person name="Sommer S."/>
            <person name="Achouak W."/>
            <person name="Armengaud J."/>
        </authorList>
    </citation>
    <scope>NUCLEOTIDE SEQUENCE [LARGE SCALE GENOMIC DNA]</scope>
    <source>
        <strain evidence="4">DSM 17065 / CIP 109153 / LMG 22923 / VCD115</strain>
    </source>
</reference>
<dbReference type="InterPro" id="IPR045057">
    <property type="entry name" value="Gcn5-rel_NAT"/>
</dbReference>
<dbReference type="KEGG" id="ddr:Deide_10333"/>
<dbReference type="PROSITE" id="PS51186">
    <property type="entry name" value="GNAT"/>
    <property type="match status" value="1"/>
</dbReference>
<dbReference type="HOGENOM" id="CLU_132888_0_0_0"/>
<organism evidence="3 4">
    <name type="scientific">Deinococcus deserti (strain DSM 17065 / CIP 109153 / LMG 22923 / VCD115)</name>
    <dbReference type="NCBI Taxonomy" id="546414"/>
    <lineage>
        <taxon>Bacteria</taxon>
        <taxon>Thermotogati</taxon>
        <taxon>Deinococcota</taxon>
        <taxon>Deinococci</taxon>
        <taxon>Deinococcales</taxon>
        <taxon>Deinococcaceae</taxon>
        <taxon>Deinococcus</taxon>
    </lineage>
</organism>
<dbReference type="InterPro" id="IPR031165">
    <property type="entry name" value="GNAT_YJDJ"/>
</dbReference>
<dbReference type="InterPro" id="IPR016181">
    <property type="entry name" value="Acyl_CoA_acyltransferase"/>
</dbReference>
<dbReference type="AlphaFoldDB" id="C1CUQ4"/>
<dbReference type="Pfam" id="PF14542">
    <property type="entry name" value="Acetyltransf_CG"/>
    <property type="match status" value="1"/>
</dbReference>
<dbReference type="SUPFAM" id="SSF55729">
    <property type="entry name" value="Acyl-CoA N-acyltransferases (Nat)"/>
    <property type="match status" value="1"/>
</dbReference>
<evidence type="ECO:0000259" key="2">
    <source>
        <dbReference type="PROSITE" id="PS51729"/>
    </source>
</evidence>
<dbReference type="PROSITE" id="PS51729">
    <property type="entry name" value="GNAT_YJDJ"/>
    <property type="match status" value="1"/>
</dbReference>
<dbReference type="STRING" id="546414.Deide_10333"/>
<evidence type="ECO:0000313" key="3">
    <source>
        <dbReference type="EMBL" id="ACO45921.2"/>
    </source>
</evidence>
<sequence>MTSDVQVIHNAEHNRYELHKSGQLAAFAEYRPAGNAVMLSHTETRSEFEGQGLGSRLVQETLDTLRAEGRQVVPMCPFVANYIREHREYVDMVQPDQRGVFGL</sequence>
<gene>
    <name evidence="3" type="ordered locus">Deide_10333</name>
</gene>